<organism evidence="5 6">
    <name type="scientific">Staphylococcus condimenti</name>
    <dbReference type="NCBI Taxonomy" id="70255"/>
    <lineage>
        <taxon>Bacteria</taxon>
        <taxon>Bacillati</taxon>
        <taxon>Bacillota</taxon>
        <taxon>Bacilli</taxon>
        <taxon>Bacillales</taxon>
        <taxon>Staphylococcaceae</taxon>
        <taxon>Staphylococcus</taxon>
    </lineage>
</organism>
<dbReference type="GO" id="GO:0003700">
    <property type="term" value="F:DNA-binding transcription factor activity"/>
    <property type="evidence" value="ECO:0007669"/>
    <property type="project" value="InterPro"/>
</dbReference>
<dbReference type="GO" id="GO:0043565">
    <property type="term" value="F:sequence-specific DNA binding"/>
    <property type="evidence" value="ECO:0007669"/>
    <property type="project" value="InterPro"/>
</dbReference>
<comment type="caution">
    <text evidence="5">The sequence shown here is derived from an EMBL/GenBank/DDBJ whole genome shotgun (WGS) entry which is preliminary data.</text>
</comment>
<dbReference type="Pfam" id="PF12833">
    <property type="entry name" value="HTH_18"/>
    <property type="match status" value="1"/>
</dbReference>
<keyword evidence="3" id="KW-0804">Transcription</keyword>
<dbReference type="AlphaFoldDB" id="A0A4Q7CJ28"/>
<name>A0A4Q7CJ28_9STAP</name>
<dbReference type="InterPro" id="IPR018060">
    <property type="entry name" value="HTH_AraC"/>
</dbReference>
<dbReference type="SUPFAM" id="SSF46689">
    <property type="entry name" value="Homeodomain-like"/>
    <property type="match status" value="2"/>
</dbReference>
<protein>
    <submittedName>
        <fullName evidence="5">YSIRK-targeted surface antigen transcriptional regulator</fullName>
    </submittedName>
</protein>
<sequence length="400" mass="46083">MSLDMKEKSILKSLHISLDVNIKAYDSNYNEILKYTTEDKSSSLINEVGFIKAVKNELNKDKYFILTSVSNNIYLLHYFEGKHYLFGPFKADYLPPDSALTKVLNTNSIEEKIIRTDINHGKNTRIYSIEDISDIVQLVNYLLGLELKGDYVEPLGTYVKNLNDKVKEMSLDKFFYINYEKEKQKLQFEDQLINLVKSGNPEILKRSLKDMVGGIMPPQNEESLRNEKNYSIIVFEKLSQIAIEVGMDVIEAIRIRDQLMLDNESAKDNTEIMRVRNGATLIFAKKIGEIVDENLSPFLMSVLQYIHNNLYQDLSLFSIAKEFNVSSTTLNLTFKNELGMTVKKYLTKSKIEDAKKLLTHDLSISEISQMLAFADSSHFCKKFKKETGMTPTEYKRKNKT</sequence>
<evidence type="ECO:0000313" key="6">
    <source>
        <dbReference type="Proteomes" id="UP000293854"/>
    </source>
</evidence>
<proteinExistence type="predicted"/>
<accession>A0A4Q7CJ28</accession>
<dbReference type="InterPro" id="IPR018062">
    <property type="entry name" value="HTH_AraC-typ_CS"/>
</dbReference>
<reference evidence="5 6" key="1">
    <citation type="submission" date="2018-11" db="EMBL/GenBank/DDBJ databases">
        <title>Genomic profiling of Staphylococcus species from a Poultry farm system in KwaZulu-Natal, South Africa.</title>
        <authorList>
            <person name="Amoako D.G."/>
            <person name="Somboro A.M."/>
            <person name="Abia A.L.K."/>
            <person name="Bester L.A."/>
            <person name="Essack S.Y."/>
        </authorList>
    </citation>
    <scope>NUCLEOTIDE SEQUENCE [LARGE SCALE GENOMIC DNA]</scope>
    <source>
        <strain evidence="5 6">SA11</strain>
    </source>
</reference>
<dbReference type="InterPro" id="IPR020449">
    <property type="entry name" value="Tscrpt_reg_AraC-type_HTH"/>
</dbReference>
<keyword evidence="1" id="KW-0805">Transcription regulation</keyword>
<dbReference type="Gene3D" id="1.10.10.60">
    <property type="entry name" value="Homeodomain-like"/>
    <property type="match status" value="1"/>
</dbReference>
<dbReference type="PRINTS" id="PR00032">
    <property type="entry name" value="HTHARAC"/>
</dbReference>
<evidence type="ECO:0000259" key="4">
    <source>
        <dbReference type="PROSITE" id="PS01124"/>
    </source>
</evidence>
<dbReference type="PROSITE" id="PS00041">
    <property type="entry name" value="HTH_ARAC_FAMILY_1"/>
    <property type="match status" value="1"/>
</dbReference>
<keyword evidence="2" id="KW-0238">DNA-binding</keyword>
<dbReference type="PROSITE" id="PS01124">
    <property type="entry name" value="HTH_ARAC_FAMILY_2"/>
    <property type="match status" value="1"/>
</dbReference>
<dbReference type="InterPro" id="IPR024022">
    <property type="entry name" value="Tscrpt_reg_HTH_surface_antigen"/>
</dbReference>
<feature type="domain" description="HTH araC/xylS-type" evidence="4">
    <location>
        <begin position="300"/>
        <end position="397"/>
    </location>
</feature>
<evidence type="ECO:0000313" key="5">
    <source>
        <dbReference type="EMBL" id="RZH99904.1"/>
    </source>
</evidence>
<dbReference type="SMART" id="SM00342">
    <property type="entry name" value="HTH_ARAC"/>
    <property type="match status" value="1"/>
</dbReference>
<evidence type="ECO:0000256" key="3">
    <source>
        <dbReference type="ARBA" id="ARBA00023163"/>
    </source>
</evidence>
<dbReference type="Proteomes" id="UP000293854">
    <property type="component" value="Unassembled WGS sequence"/>
</dbReference>
<evidence type="ECO:0000256" key="2">
    <source>
        <dbReference type="ARBA" id="ARBA00023125"/>
    </source>
</evidence>
<dbReference type="NCBIfam" id="TIGR04094">
    <property type="entry name" value="adjacent_YSIRK"/>
    <property type="match status" value="1"/>
</dbReference>
<gene>
    <name evidence="5" type="ORF">EIG99_13035</name>
</gene>
<dbReference type="EMBL" id="RQTE01000384">
    <property type="protein sequence ID" value="RZH99904.1"/>
    <property type="molecule type" value="Genomic_DNA"/>
</dbReference>
<evidence type="ECO:0000256" key="1">
    <source>
        <dbReference type="ARBA" id="ARBA00023015"/>
    </source>
</evidence>
<dbReference type="PANTHER" id="PTHR43280:SF2">
    <property type="entry name" value="HTH-TYPE TRANSCRIPTIONAL REGULATOR EXSA"/>
    <property type="match status" value="1"/>
</dbReference>
<dbReference type="InterPro" id="IPR009057">
    <property type="entry name" value="Homeodomain-like_sf"/>
</dbReference>
<dbReference type="PANTHER" id="PTHR43280">
    <property type="entry name" value="ARAC-FAMILY TRANSCRIPTIONAL REGULATOR"/>
    <property type="match status" value="1"/>
</dbReference>